<dbReference type="GO" id="GO:0016717">
    <property type="term" value="F:oxidoreductase activity, acting on paired donors, with oxidation of a pair of donors resulting in the reduction of molecular oxygen to two molecules of water"/>
    <property type="evidence" value="ECO:0007669"/>
    <property type="project" value="TreeGrafter"/>
</dbReference>
<evidence type="ECO:0000256" key="1">
    <source>
        <dbReference type="SAM" id="Phobius"/>
    </source>
</evidence>
<evidence type="ECO:0000313" key="4">
    <source>
        <dbReference type="Proteomes" id="UP000247465"/>
    </source>
</evidence>
<organism evidence="3 4">
    <name type="scientific">Candidatus Moanibacter tarae</name>
    <dbReference type="NCBI Taxonomy" id="2200854"/>
    <lineage>
        <taxon>Bacteria</taxon>
        <taxon>Pseudomonadati</taxon>
        <taxon>Verrucomicrobiota</taxon>
        <taxon>Opitutia</taxon>
        <taxon>Puniceicoccales</taxon>
        <taxon>Puniceicoccales incertae sedis</taxon>
        <taxon>Candidatus Moanibacter</taxon>
    </lineage>
</organism>
<reference evidence="3 4" key="1">
    <citation type="submission" date="2018-06" db="EMBL/GenBank/DDBJ databases">
        <title>Draft Genome Sequence of a Novel Marine Bacterium Related to the Verrucomicrobia.</title>
        <authorList>
            <person name="Vosseberg J."/>
            <person name="Martijn J."/>
            <person name="Ettema T.J.G."/>
        </authorList>
    </citation>
    <scope>NUCLEOTIDE SEQUENCE [LARGE SCALE GENOMIC DNA]</scope>
    <source>
        <strain evidence="3">TARA_B100001123</strain>
    </source>
</reference>
<proteinExistence type="predicted"/>
<feature type="transmembrane region" description="Helical" evidence="1">
    <location>
        <begin position="40"/>
        <end position="60"/>
    </location>
</feature>
<dbReference type="KEGG" id="mtar:DF168_00760"/>
<dbReference type="EMBL" id="CP029803">
    <property type="protein sequence ID" value="AWT59569.1"/>
    <property type="molecule type" value="Genomic_DNA"/>
</dbReference>
<feature type="domain" description="Fatty acid desaturase" evidence="2">
    <location>
        <begin position="75"/>
        <end position="316"/>
    </location>
</feature>
<dbReference type="GO" id="GO:0008610">
    <property type="term" value="P:lipid biosynthetic process"/>
    <property type="evidence" value="ECO:0007669"/>
    <property type="project" value="UniProtKB-ARBA"/>
</dbReference>
<dbReference type="PANTHER" id="PTHR19353">
    <property type="entry name" value="FATTY ACID DESATURASE 2"/>
    <property type="match status" value="1"/>
</dbReference>
<keyword evidence="1" id="KW-0812">Transmembrane</keyword>
<keyword evidence="1" id="KW-1133">Transmembrane helix</keyword>
<dbReference type="Pfam" id="PF00487">
    <property type="entry name" value="FA_desaturase"/>
    <property type="match status" value="1"/>
</dbReference>
<dbReference type="InterPro" id="IPR005804">
    <property type="entry name" value="FA_desaturase_dom"/>
</dbReference>
<sequence>MNDSQKFLKDRTINWYRSRIDPKTMRELVQRSDFQGFRQALGHLGLCTITGTLAYLLFLWMNGENWLWSLPLLLVALFLHGTFSSFLGGTACHELMHRTPFKTKALNEFFLRIFAFLGWWDYVWFRPSHIKHHQVTVHNDYDGEVVLPAKFTFKDWRFWLRLFGWDPLATWDTLKIYFKRATGHMDNEWYEFLMPEHDQKLRSKHQNWARYTLWGHAAIAILCITTGHWFLIVLINGRQYCGWLQFLCGQPQHFGLSPNVPDHRLCCRTFTCSWLPAFLYWNMQHHIEHHMFPAVPFFNLPKLRGVIEHEMPPASHGLLTTWKGLLEIHRRQIKDPDYVFIPKVPKPIDEENINRAEDSILEREAGLTQA</sequence>
<feature type="transmembrane region" description="Helical" evidence="1">
    <location>
        <begin position="66"/>
        <end position="88"/>
    </location>
</feature>
<accession>A0A2Z4ABZ1</accession>
<evidence type="ECO:0000259" key="2">
    <source>
        <dbReference type="Pfam" id="PF00487"/>
    </source>
</evidence>
<evidence type="ECO:0000313" key="3">
    <source>
        <dbReference type="EMBL" id="AWT59569.1"/>
    </source>
</evidence>
<feature type="transmembrane region" description="Helical" evidence="1">
    <location>
        <begin position="213"/>
        <end position="235"/>
    </location>
</feature>
<feature type="transmembrane region" description="Helical" evidence="1">
    <location>
        <begin position="109"/>
        <end position="125"/>
    </location>
</feature>
<protein>
    <recommendedName>
        <fullName evidence="2">Fatty acid desaturase domain-containing protein</fullName>
    </recommendedName>
</protein>
<dbReference type="AlphaFoldDB" id="A0A2Z4ABZ1"/>
<name>A0A2Z4ABZ1_9BACT</name>
<gene>
    <name evidence="3" type="ORF">DF168_00760</name>
</gene>
<dbReference type="GO" id="GO:0016020">
    <property type="term" value="C:membrane"/>
    <property type="evidence" value="ECO:0007669"/>
    <property type="project" value="TreeGrafter"/>
</dbReference>
<dbReference type="Proteomes" id="UP000247465">
    <property type="component" value="Chromosome"/>
</dbReference>
<keyword evidence="1" id="KW-0472">Membrane</keyword>
<dbReference type="InterPro" id="IPR012171">
    <property type="entry name" value="Fatty_acid_desaturase"/>
</dbReference>
<dbReference type="PANTHER" id="PTHR19353:SF19">
    <property type="entry name" value="DELTA(5) FATTY ACID DESATURASE C-RELATED"/>
    <property type="match status" value="1"/>
</dbReference>